<accession>A0A518HKP7</accession>
<reference evidence="1 2" key="1">
    <citation type="submission" date="2019-03" db="EMBL/GenBank/DDBJ databases">
        <title>Deep-cultivation of Planctomycetes and their phenomic and genomic characterization uncovers novel biology.</title>
        <authorList>
            <person name="Wiegand S."/>
            <person name="Jogler M."/>
            <person name="Boedeker C."/>
            <person name="Pinto D."/>
            <person name="Vollmers J."/>
            <person name="Rivas-Marin E."/>
            <person name="Kohn T."/>
            <person name="Peeters S.H."/>
            <person name="Heuer A."/>
            <person name="Rast P."/>
            <person name="Oberbeckmann S."/>
            <person name="Bunk B."/>
            <person name="Jeske O."/>
            <person name="Meyerdierks A."/>
            <person name="Storesund J.E."/>
            <person name="Kallscheuer N."/>
            <person name="Luecker S."/>
            <person name="Lage O.M."/>
            <person name="Pohl T."/>
            <person name="Merkel B.J."/>
            <person name="Hornburger P."/>
            <person name="Mueller R.-W."/>
            <person name="Bruemmer F."/>
            <person name="Labrenz M."/>
            <person name="Spormann A.M."/>
            <person name="Op den Camp H."/>
            <person name="Overmann J."/>
            <person name="Amann R."/>
            <person name="Jetten M.S.M."/>
            <person name="Mascher T."/>
            <person name="Medema M.H."/>
            <person name="Devos D.P."/>
            <person name="Kaster A.-K."/>
            <person name="Ovreas L."/>
            <person name="Rohde M."/>
            <person name="Galperin M.Y."/>
            <person name="Jogler C."/>
        </authorList>
    </citation>
    <scope>NUCLEOTIDE SEQUENCE [LARGE SCALE GENOMIC DNA]</scope>
    <source>
        <strain evidence="1 2">Enr13</strain>
    </source>
</reference>
<gene>
    <name evidence="1" type="ORF">Enr13x_12710</name>
</gene>
<organism evidence="1 2">
    <name type="scientific">Stieleria neptunia</name>
    <dbReference type="NCBI Taxonomy" id="2527979"/>
    <lineage>
        <taxon>Bacteria</taxon>
        <taxon>Pseudomonadati</taxon>
        <taxon>Planctomycetota</taxon>
        <taxon>Planctomycetia</taxon>
        <taxon>Pirellulales</taxon>
        <taxon>Pirellulaceae</taxon>
        <taxon>Stieleria</taxon>
    </lineage>
</organism>
<evidence type="ECO:0000313" key="2">
    <source>
        <dbReference type="Proteomes" id="UP000319004"/>
    </source>
</evidence>
<protein>
    <submittedName>
        <fullName evidence="1">Uncharacterized protein</fullName>
    </submittedName>
</protein>
<sequence>MFVAFDTNLNPQPVVFLSHPAEIQQPVSLVTLIERYLDASGSADRRSNHSIAVLIAERTERVCGEQGDLIRTALRLAADQVASTGNRQVVPSPQCSVMQPAQPVRRAAPLRLSWWTGLILSYRFTASTSAGTR</sequence>
<dbReference type="Proteomes" id="UP000319004">
    <property type="component" value="Chromosome"/>
</dbReference>
<evidence type="ECO:0000313" key="1">
    <source>
        <dbReference type="EMBL" id="QDV41432.1"/>
    </source>
</evidence>
<dbReference type="AlphaFoldDB" id="A0A518HKP7"/>
<proteinExistence type="predicted"/>
<dbReference type="RefSeq" id="WP_145385161.1">
    <property type="nucleotide sequence ID" value="NZ_CP037423.1"/>
</dbReference>
<keyword evidence="2" id="KW-1185">Reference proteome</keyword>
<name>A0A518HKP7_9BACT</name>
<dbReference type="KEGG" id="snep:Enr13x_12710"/>
<dbReference type="EMBL" id="CP037423">
    <property type="protein sequence ID" value="QDV41432.1"/>
    <property type="molecule type" value="Genomic_DNA"/>
</dbReference>